<dbReference type="PROSITE" id="PS51465">
    <property type="entry name" value="KAZAL_2"/>
    <property type="match status" value="1"/>
</dbReference>
<evidence type="ECO:0000259" key="2">
    <source>
        <dbReference type="PROSITE" id="PS51465"/>
    </source>
</evidence>
<evidence type="ECO:0000313" key="3">
    <source>
        <dbReference type="EMBL" id="WXB18830.1"/>
    </source>
</evidence>
<dbReference type="InterPro" id="IPR036058">
    <property type="entry name" value="Kazal_dom_sf"/>
</dbReference>
<proteinExistence type="predicted"/>
<gene>
    <name evidence="3" type="ORF">LZC94_16525</name>
</gene>
<keyword evidence="1" id="KW-0732">Signal</keyword>
<keyword evidence="4" id="KW-1185">Reference proteome</keyword>
<organism evidence="3 4">
    <name type="scientific">Pendulispora albinea</name>
    <dbReference type="NCBI Taxonomy" id="2741071"/>
    <lineage>
        <taxon>Bacteria</taxon>
        <taxon>Pseudomonadati</taxon>
        <taxon>Myxococcota</taxon>
        <taxon>Myxococcia</taxon>
        <taxon>Myxococcales</taxon>
        <taxon>Sorangiineae</taxon>
        <taxon>Pendulisporaceae</taxon>
        <taxon>Pendulispora</taxon>
    </lineage>
</organism>
<dbReference type="GO" id="GO:0004867">
    <property type="term" value="F:serine-type endopeptidase inhibitor activity"/>
    <property type="evidence" value="ECO:0007669"/>
    <property type="project" value="UniProtKB-KW"/>
</dbReference>
<sequence length="111" mass="11149">MKGRTLLSAAILAMACTAWASEDAPGAVPLAADAPRGCGGAQQTPCSNPNEFCEIPAGTCSARSTPGICRAKPDACTKQSAPVCGCDGKTYGNDCERARAGVTLARIGKCG</sequence>
<dbReference type="Gene3D" id="3.30.60.30">
    <property type="match status" value="1"/>
</dbReference>
<keyword evidence="3" id="KW-0722">Serine protease inhibitor</keyword>
<accession>A0ABZ2M8J6</accession>
<feature type="signal peptide" evidence="1">
    <location>
        <begin position="1"/>
        <end position="20"/>
    </location>
</feature>
<dbReference type="Pfam" id="PF00050">
    <property type="entry name" value="Kazal_1"/>
    <property type="match status" value="1"/>
</dbReference>
<dbReference type="SUPFAM" id="SSF100895">
    <property type="entry name" value="Kazal-type serine protease inhibitors"/>
    <property type="match status" value="1"/>
</dbReference>
<name>A0ABZ2M8J6_9BACT</name>
<reference evidence="3 4" key="1">
    <citation type="submission" date="2021-12" db="EMBL/GenBank/DDBJ databases">
        <title>Discovery of the Pendulisporaceae a myxobacterial family with distinct sporulation behavior and unique specialized metabolism.</title>
        <authorList>
            <person name="Garcia R."/>
            <person name="Popoff A."/>
            <person name="Bader C.D."/>
            <person name="Loehr J."/>
            <person name="Walesch S."/>
            <person name="Walt C."/>
            <person name="Boldt J."/>
            <person name="Bunk B."/>
            <person name="Haeckl F.J.F.P.J."/>
            <person name="Gunesch A.P."/>
            <person name="Birkelbach J."/>
            <person name="Nuebel U."/>
            <person name="Pietschmann T."/>
            <person name="Bach T."/>
            <person name="Mueller R."/>
        </authorList>
    </citation>
    <scope>NUCLEOTIDE SEQUENCE [LARGE SCALE GENOMIC DNA]</scope>
    <source>
        <strain evidence="3 4">MSr11954</strain>
    </source>
</reference>
<feature type="domain" description="Kazal-like" evidence="2">
    <location>
        <begin position="63"/>
        <end position="111"/>
    </location>
</feature>
<dbReference type="SMART" id="SM00280">
    <property type="entry name" value="KAZAL"/>
    <property type="match status" value="1"/>
</dbReference>
<evidence type="ECO:0000256" key="1">
    <source>
        <dbReference type="SAM" id="SignalP"/>
    </source>
</evidence>
<feature type="chain" id="PRO_5045938680" evidence="1">
    <location>
        <begin position="21"/>
        <end position="111"/>
    </location>
</feature>
<dbReference type="CDD" id="cd00104">
    <property type="entry name" value="KAZAL_FS"/>
    <property type="match status" value="1"/>
</dbReference>
<dbReference type="Proteomes" id="UP001370348">
    <property type="component" value="Chromosome"/>
</dbReference>
<dbReference type="EMBL" id="CP089984">
    <property type="protein sequence ID" value="WXB18830.1"/>
    <property type="molecule type" value="Genomic_DNA"/>
</dbReference>
<dbReference type="PROSITE" id="PS51257">
    <property type="entry name" value="PROKAR_LIPOPROTEIN"/>
    <property type="match status" value="1"/>
</dbReference>
<protein>
    <submittedName>
        <fullName evidence="3">Kazal-type serine protease inhibitor family protein</fullName>
    </submittedName>
</protein>
<evidence type="ECO:0000313" key="4">
    <source>
        <dbReference type="Proteomes" id="UP001370348"/>
    </source>
</evidence>
<dbReference type="RefSeq" id="WP_394828456.1">
    <property type="nucleotide sequence ID" value="NZ_CP089984.1"/>
</dbReference>
<dbReference type="InterPro" id="IPR002350">
    <property type="entry name" value="Kazal_dom"/>
</dbReference>
<keyword evidence="3" id="KW-0646">Protease inhibitor</keyword>